<keyword evidence="11" id="KW-1185">Reference proteome</keyword>
<feature type="domain" description="Adenosine deaminase" evidence="9">
    <location>
        <begin position="13"/>
        <end position="338"/>
    </location>
</feature>
<sequence>MENQADLFYRELPKVELHAHLNGSVSFPTMEKLMARKPHLNIEHGMTAIRSGQRRTLDECFRVFKVIHQLVDTEEDILMVAKDVINEFAADGVKYLELRSTPRDEIKTGLTKRRYVETVLEAIRQCKNDGVDIDVRFLVAIDRRNGAEVAMETVKLAEEFMLSTDGLVVGLDLSGDPTVGHGKDLLPALVKAKNCGLKLALHLSEVPSQLEETELLLALPPDRIGHGTFLHPAVGGSQTVVDKVVENNIPLELCLTSNVKGQTVACYSEHHFQFWYQMGHPSVICTDDKGVFCTDLSREYQLAASTFGLTHEDIWKLSQQAIDCTFAPENLKQQLKQKWIDLRPRVFQ</sequence>
<dbReference type="Gene3D" id="3.20.20.140">
    <property type="entry name" value="Metal-dependent hydrolases"/>
    <property type="match status" value="1"/>
</dbReference>
<dbReference type="FunFam" id="3.20.20.140:FF:000033">
    <property type="entry name" value="Adenosine deaminase-like protein"/>
    <property type="match status" value="1"/>
</dbReference>
<dbReference type="EMBL" id="JANIIK010000110">
    <property type="protein sequence ID" value="KAJ3595940.1"/>
    <property type="molecule type" value="Genomic_DNA"/>
</dbReference>
<evidence type="ECO:0000313" key="10">
    <source>
        <dbReference type="EMBL" id="KAJ3595940.1"/>
    </source>
</evidence>
<dbReference type="OrthoDB" id="272271at2759"/>
<evidence type="ECO:0000256" key="5">
    <source>
        <dbReference type="ARBA" id="ARBA00022801"/>
    </source>
</evidence>
<comment type="similarity">
    <text evidence="2">Belongs to the metallo-dependent hydrolases superfamily. Adenosine and AMP deaminases family.</text>
</comment>
<dbReference type="PANTHER" id="PTHR11409:SF42">
    <property type="entry name" value="ADENOSINE DEAMINASE-LIKE PROTEIN"/>
    <property type="match status" value="1"/>
</dbReference>
<dbReference type="InterPro" id="IPR032466">
    <property type="entry name" value="Metal_Hydrolase"/>
</dbReference>
<organism evidence="10 11">
    <name type="scientific">Muraenolepis orangiensis</name>
    <name type="common">Patagonian moray cod</name>
    <dbReference type="NCBI Taxonomy" id="630683"/>
    <lineage>
        <taxon>Eukaryota</taxon>
        <taxon>Metazoa</taxon>
        <taxon>Chordata</taxon>
        <taxon>Craniata</taxon>
        <taxon>Vertebrata</taxon>
        <taxon>Euteleostomi</taxon>
        <taxon>Actinopterygii</taxon>
        <taxon>Neopterygii</taxon>
        <taxon>Teleostei</taxon>
        <taxon>Neoteleostei</taxon>
        <taxon>Acanthomorphata</taxon>
        <taxon>Zeiogadaria</taxon>
        <taxon>Gadariae</taxon>
        <taxon>Gadiformes</taxon>
        <taxon>Muraenolepidoidei</taxon>
        <taxon>Muraenolepididae</taxon>
        <taxon>Muraenolepis</taxon>
    </lineage>
</organism>
<dbReference type="AlphaFoldDB" id="A0A9Q0DZB8"/>
<dbReference type="InterPro" id="IPR001365">
    <property type="entry name" value="A_deaminase_dom"/>
</dbReference>
<dbReference type="Pfam" id="PF00962">
    <property type="entry name" value="A_deaminase"/>
    <property type="match status" value="1"/>
</dbReference>
<keyword evidence="4" id="KW-0479">Metal-binding</keyword>
<evidence type="ECO:0000256" key="6">
    <source>
        <dbReference type="ARBA" id="ARBA00022833"/>
    </source>
</evidence>
<dbReference type="InterPro" id="IPR006330">
    <property type="entry name" value="Ado/ade_deaminase"/>
</dbReference>
<keyword evidence="6" id="KW-0862">Zinc</keyword>
<evidence type="ECO:0000256" key="1">
    <source>
        <dbReference type="ARBA" id="ARBA00001947"/>
    </source>
</evidence>
<comment type="catalytic activity">
    <reaction evidence="8">
        <text>N(6)-methyl-AMP + H2O + H(+) = IMP + methylamine</text>
        <dbReference type="Rhea" id="RHEA:16001"/>
        <dbReference type="ChEBI" id="CHEBI:15377"/>
        <dbReference type="ChEBI" id="CHEBI:15378"/>
        <dbReference type="ChEBI" id="CHEBI:58053"/>
        <dbReference type="ChEBI" id="CHEBI:59338"/>
        <dbReference type="ChEBI" id="CHEBI:144842"/>
    </reaction>
    <physiologicalReaction direction="left-to-right" evidence="8">
        <dbReference type="Rhea" id="RHEA:16002"/>
    </physiologicalReaction>
</comment>
<comment type="subunit">
    <text evidence="3">Monomer.</text>
</comment>
<evidence type="ECO:0000256" key="2">
    <source>
        <dbReference type="ARBA" id="ARBA00006676"/>
    </source>
</evidence>
<evidence type="ECO:0000256" key="8">
    <source>
        <dbReference type="ARBA" id="ARBA00048787"/>
    </source>
</evidence>
<keyword evidence="7" id="KW-0546">Nucleotide metabolism</keyword>
<evidence type="ECO:0000256" key="7">
    <source>
        <dbReference type="ARBA" id="ARBA00023080"/>
    </source>
</evidence>
<dbReference type="GO" id="GO:0006154">
    <property type="term" value="P:adenosine catabolic process"/>
    <property type="evidence" value="ECO:0007669"/>
    <property type="project" value="TreeGrafter"/>
</dbReference>
<evidence type="ECO:0000256" key="4">
    <source>
        <dbReference type="ARBA" id="ARBA00022723"/>
    </source>
</evidence>
<dbReference type="SUPFAM" id="SSF51556">
    <property type="entry name" value="Metallo-dependent hydrolases"/>
    <property type="match status" value="1"/>
</dbReference>
<evidence type="ECO:0000256" key="3">
    <source>
        <dbReference type="ARBA" id="ARBA00011245"/>
    </source>
</evidence>
<evidence type="ECO:0000259" key="9">
    <source>
        <dbReference type="Pfam" id="PF00962"/>
    </source>
</evidence>
<dbReference type="PANTHER" id="PTHR11409">
    <property type="entry name" value="ADENOSINE DEAMINASE"/>
    <property type="match status" value="1"/>
</dbReference>
<reference evidence="10" key="1">
    <citation type="submission" date="2022-07" db="EMBL/GenBank/DDBJ databases">
        <title>Chromosome-level genome of Muraenolepis orangiensis.</title>
        <authorList>
            <person name="Kim J."/>
        </authorList>
    </citation>
    <scope>NUCLEOTIDE SEQUENCE</scope>
    <source>
        <strain evidence="10">KU_S4_2022</strain>
        <tissue evidence="10">Muscle</tissue>
    </source>
</reference>
<dbReference type="GO" id="GO:0046872">
    <property type="term" value="F:metal ion binding"/>
    <property type="evidence" value="ECO:0007669"/>
    <property type="project" value="UniProtKB-KW"/>
</dbReference>
<dbReference type="GO" id="GO:0046103">
    <property type="term" value="P:inosine biosynthetic process"/>
    <property type="evidence" value="ECO:0007669"/>
    <property type="project" value="TreeGrafter"/>
</dbReference>
<comment type="cofactor">
    <cofactor evidence="1">
        <name>Zn(2+)</name>
        <dbReference type="ChEBI" id="CHEBI:29105"/>
    </cofactor>
</comment>
<dbReference type="CDD" id="cd00443">
    <property type="entry name" value="ADA_AMPD"/>
    <property type="match status" value="1"/>
</dbReference>
<proteinExistence type="inferred from homology"/>
<comment type="caution">
    <text evidence="10">The sequence shown here is derived from an EMBL/GenBank/DDBJ whole genome shotgun (WGS) entry which is preliminary data.</text>
</comment>
<gene>
    <name evidence="10" type="ORF">NHX12_002349</name>
</gene>
<keyword evidence="5" id="KW-0378">Hydrolase</keyword>
<protein>
    <recommendedName>
        <fullName evidence="9">Adenosine deaminase domain-containing protein</fullName>
    </recommendedName>
</protein>
<accession>A0A9Q0DZB8</accession>
<name>A0A9Q0DZB8_9TELE</name>
<dbReference type="Proteomes" id="UP001148018">
    <property type="component" value="Unassembled WGS sequence"/>
</dbReference>
<evidence type="ECO:0000313" key="11">
    <source>
        <dbReference type="Proteomes" id="UP001148018"/>
    </source>
</evidence>
<dbReference type="GO" id="GO:0004000">
    <property type="term" value="F:adenosine deaminase activity"/>
    <property type="evidence" value="ECO:0007669"/>
    <property type="project" value="TreeGrafter"/>
</dbReference>
<dbReference type="GO" id="GO:0009117">
    <property type="term" value="P:nucleotide metabolic process"/>
    <property type="evidence" value="ECO:0007669"/>
    <property type="project" value="UniProtKB-KW"/>
</dbReference>